<dbReference type="InterPro" id="IPR006153">
    <property type="entry name" value="Cation/H_exchanger_TM"/>
</dbReference>
<evidence type="ECO:0000313" key="11">
    <source>
        <dbReference type="EMBL" id="GAC80372.1"/>
    </source>
</evidence>
<evidence type="ECO:0000256" key="7">
    <source>
        <dbReference type="ARBA" id="ARBA00023065"/>
    </source>
</evidence>
<evidence type="ECO:0000256" key="3">
    <source>
        <dbReference type="ARBA" id="ARBA00022448"/>
    </source>
</evidence>
<keyword evidence="4" id="KW-0050">Antiport</keyword>
<keyword evidence="12" id="KW-1185">Reference proteome</keyword>
<dbReference type="GO" id="GO:1902600">
    <property type="term" value="P:proton transmembrane transport"/>
    <property type="evidence" value="ECO:0007669"/>
    <property type="project" value="InterPro"/>
</dbReference>
<dbReference type="PANTHER" id="PTHR43562">
    <property type="entry name" value="NAPA-TYPE SODIUM/HYDROGEN ANTIPORTER"/>
    <property type="match status" value="1"/>
</dbReference>
<protein>
    <submittedName>
        <fullName evidence="11">Putative solute/hydrogen antiporter</fullName>
    </submittedName>
</protein>
<dbReference type="PANTHER" id="PTHR43562:SF1">
    <property type="entry name" value="NA(+)_H(+) ANTIPORTER YJBQ-RELATED"/>
    <property type="match status" value="1"/>
</dbReference>
<feature type="transmembrane region" description="Helical" evidence="9">
    <location>
        <begin position="146"/>
        <end position="167"/>
    </location>
</feature>
<comment type="caution">
    <text evidence="11">The sequence shown here is derived from an EMBL/GenBank/DDBJ whole genome shotgun (WGS) entry which is preliminary data.</text>
</comment>
<keyword evidence="8 9" id="KW-0472">Membrane</keyword>
<evidence type="ECO:0000256" key="4">
    <source>
        <dbReference type="ARBA" id="ARBA00022449"/>
    </source>
</evidence>
<evidence type="ECO:0000256" key="1">
    <source>
        <dbReference type="ARBA" id="ARBA00004141"/>
    </source>
</evidence>
<dbReference type="EMBL" id="BAOP01000017">
    <property type="protein sequence ID" value="GAC80372.1"/>
    <property type="molecule type" value="Genomic_DNA"/>
</dbReference>
<dbReference type="InterPro" id="IPR038770">
    <property type="entry name" value="Na+/solute_symporter_sf"/>
</dbReference>
<dbReference type="AlphaFoldDB" id="M3UXB5"/>
<dbReference type="GO" id="GO:0015297">
    <property type="term" value="F:antiporter activity"/>
    <property type="evidence" value="ECO:0007669"/>
    <property type="project" value="UniProtKB-KW"/>
</dbReference>
<comment type="subcellular location">
    <subcellularLocation>
        <location evidence="1">Membrane</location>
        <topology evidence="1">Multi-pass membrane protein</topology>
    </subcellularLocation>
</comment>
<evidence type="ECO:0000313" key="12">
    <source>
        <dbReference type="Proteomes" id="UP000035009"/>
    </source>
</evidence>
<feature type="domain" description="Cation/H+ exchanger transmembrane" evidence="10">
    <location>
        <begin position="19"/>
        <end position="382"/>
    </location>
</feature>
<feature type="transmembrane region" description="Helical" evidence="9">
    <location>
        <begin position="363"/>
        <end position="384"/>
    </location>
</feature>
<dbReference type="Pfam" id="PF00999">
    <property type="entry name" value="Na_H_Exchanger"/>
    <property type="match status" value="1"/>
</dbReference>
<feature type="transmembrane region" description="Helical" evidence="9">
    <location>
        <begin position="115"/>
        <end position="134"/>
    </location>
</feature>
<dbReference type="Proteomes" id="UP000035009">
    <property type="component" value="Unassembled WGS sequence"/>
</dbReference>
<evidence type="ECO:0000259" key="10">
    <source>
        <dbReference type="Pfam" id="PF00999"/>
    </source>
</evidence>
<keyword evidence="6 9" id="KW-1133">Transmembrane helix</keyword>
<feature type="transmembrane region" description="Helical" evidence="9">
    <location>
        <begin position="92"/>
        <end position="109"/>
    </location>
</feature>
<feature type="transmembrane region" description="Helical" evidence="9">
    <location>
        <begin position="298"/>
        <end position="320"/>
    </location>
</feature>
<evidence type="ECO:0000256" key="8">
    <source>
        <dbReference type="ARBA" id="ARBA00023136"/>
    </source>
</evidence>
<evidence type="ECO:0000256" key="9">
    <source>
        <dbReference type="SAM" id="Phobius"/>
    </source>
</evidence>
<evidence type="ECO:0000256" key="6">
    <source>
        <dbReference type="ARBA" id="ARBA00022989"/>
    </source>
</evidence>
<accession>M3UXB5</accession>
<dbReference type="Gene3D" id="1.20.1530.20">
    <property type="match status" value="1"/>
</dbReference>
<sequence length="387" mass="40273">MAMSDPASLLVVPLLMIAAALASRTTARWVAVPVVVFELVLGVVAGPDALGWVDRTPFLAQLSQFGVLLLFFVAGSEIDAASLRGRTGRRAWLGWAISICVGVGVGFVAEPGFGALIIGICLASTALGTLLPILRDAGDLGTPFGSAVGAVGTVGEFGPIIAISVFLGTRSPGMSTVVLVVFAVIALAAILHAQRRPHHRLHRIVESTLHTSGQFAVRCVLGVLAVLVFLALQLGVDMLLGAFTAGIVWRLLMRDADESTRRSVEAKVDALAFGFLVPVFFVYTGVKFDLRALLDAPLAFTVIPLIAVALLLIRGVPSMLAAPDGASRRERAAVGLMGATALPIIVVATDIGVEHHAITSTEAAVFVGAGVLSVLVFPIVATAVRNR</sequence>
<reference evidence="11 12" key="1">
    <citation type="submission" date="2013-02" db="EMBL/GenBank/DDBJ databases">
        <title>Whole genome shotgun sequence of Gordonia malaquae NBRC 108250.</title>
        <authorList>
            <person name="Yoshida I."/>
            <person name="Hosoyama A."/>
            <person name="Tsuchikane K."/>
            <person name="Ando Y."/>
            <person name="Baba S."/>
            <person name="Ohji S."/>
            <person name="Hamada M."/>
            <person name="Tamura T."/>
            <person name="Yamazoe A."/>
            <person name="Yamazaki S."/>
            <person name="Fujita N."/>
        </authorList>
    </citation>
    <scope>NUCLEOTIDE SEQUENCE [LARGE SCALE GENOMIC DNA]</scope>
    <source>
        <strain evidence="11 12">NBRC 108250</strain>
    </source>
</reference>
<feature type="transmembrane region" description="Helical" evidence="9">
    <location>
        <begin position="173"/>
        <end position="194"/>
    </location>
</feature>
<keyword evidence="7" id="KW-0406">Ion transport</keyword>
<feature type="transmembrane region" description="Helical" evidence="9">
    <location>
        <begin position="268"/>
        <end position="286"/>
    </location>
</feature>
<gene>
    <name evidence="11" type="ORF">GM1_017_00300</name>
</gene>
<evidence type="ECO:0000256" key="2">
    <source>
        <dbReference type="ARBA" id="ARBA00005551"/>
    </source>
</evidence>
<comment type="similarity">
    <text evidence="2">Belongs to the monovalent cation:proton antiporter 2 (CPA2) transporter (TC 2.A.37) family.</text>
</comment>
<keyword evidence="5 9" id="KW-0812">Transmembrane</keyword>
<organism evidence="11 12">
    <name type="scientific">Gordonia malaquae NBRC 108250</name>
    <dbReference type="NCBI Taxonomy" id="1223542"/>
    <lineage>
        <taxon>Bacteria</taxon>
        <taxon>Bacillati</taxon>
        <taxon>Actinomycetota</taxon>
        <taxon>Actinomycetes</taxon>
        <taxon>Mycobacteriales</taxon>
        <taxon>Gordoniaceae</taxon>
        <taxon>Gordonia</taxon>
    </lineage>
</organism>
<keyword evidence="3" id="KW-0813">Transport</keyword>
<feature type="transmembrane region" description="Helical" evidence="9">
    <location>
        <begin position="238"/>
        <end position="256"/>
    </location>
</feature>
<evidence type="ECO:0000256" key="5">
    <source>
        <dbReference type="ARBA" id="ARBA00022692"/>
    </source>
</evidence>
<proteinExistence type="inferred from homology"/>
<dbReference type="eggNOG" id="COG0475">
    <property type="taxonomic scope" value="Bacteria"/>
</dbReference>
<feature type="transmembrane region" description="Helical" evidence="9">
    <location>
        <begin position="215"/>
        <end position="232"/>
    </location>
</feature>
<name>M3UXB5_GORML</name>
<dbReference type="GO" id="GO:0016020">
    <property type="term" value="C:membrane"/>
    <property type="evidence" value="ECO:0007669"/>
    <property type="project" value="UniProtKB-SubCell"/>
</dbReference>
<feature type="transmembrane region" description="Helical" evidence="9">
    <location>
        <begin position="332"/>
        <end position="351"/>
    </location>
</feature>
<dbReference type="STRING" id="410332.SAMN04488550_0267"/>
<feature type="transmembrane region" description="Helical" evidence="9">
    <location>
        <begin position="58"/>
        <end position="80"/>
    </location>
</feature>